<feature type="transmembrane region" description="Helical" evidence="1">
    <location>
        <begin position="99"/>
        <end position="129"/>
    </location>
</feature>
<dbReference type="Pfam" id="PF12730">
    <property type="entry name" value="ABC2_membrane_4"/>
    <property type="match status" value="1"/>
</dbReference>
<feature type="transmembrane region" description="Helical" evidence="1">
    <location>
        <begin position="149"/>
        <end position="169"/>
    </location>
</feature>
<keyword evidence="3" id="KW-1185">Reference proteome</keyword>
<comment type="caution">
    <text evidence="2">The sequence shown here is derived from an EMBL/GenBank/DDBJ whole genome shotgun (WGS) entry which is preliminary data.</text>
</comment>
<evidence type="ECO:0000256" key="1">
    <source>
        <dbReference type="SAM" id="Phobius"/>
    </source>
</evidence>
<dbReference type="RefSeq" id="WP_209863371.1">
    <property type="nucleotide sequence ID" value="NZ_JAGGLD010000004.1"/>
</dbReference>
<organism evidence="2 3">
    <name type="scientific">Paenibacillus shirakamiensis</name>
    <dbReference type="NCBI Taxonomy" id="1265935"/>
    <lineage>
        <taxon>Bacteria</taxon>
        <taxon>Bacillati</taxon>
        <taxon>Bacillota</taxon>
        <taxon>Bacilli</taxon>
        <taxon>Bacillales</taxon>
        <taxon>Paenibacillaceae</taxon>
        <taxon>Paenibacillus</taxon>
    </lineage>
</organism>
<feature type="transmembrane region" description="Helical" evidence="1">
    <location>
        <begin position="59"/>
        <end position="78"/>
    </location>
</feature>
<reference evidence="2 3" key="1">
    <citation type="submission" date="2021-03" db="EMBL/GenBank/DDBJ databases">
        <title>Genomic Encyclopedia of Type Strains, Phase IV (KMG-IV): sequencing the most valuable type-strain genomes for metagenomic binning, comparative biology and taxonomic classification.</title>
        <authorList>
            <person name="Goeker M."/>
        </authorList>
    </citation>
    <scope>NUCLEOTIDE SEQUENCE [LARGE SCALE GENOMIC DNA]</scope>
    <source>
        <strain evidence="2 3">DSM 26806</strain>
    </source>
</reference>
<accession>A0ABS4JIZ1</accession>
<keyword evidence="1" id="KW-0472">Membrane</keyword>
<dbReference type="Proteomes" id="UP001519288">
    <property type="component" value="Unassembled WGS sequence"/>
</dbReference>
<gene>
    <name evidence="2" type="ORF">J2Z69_002713</name>
</gene>
<keyword evidence="1" id="KW-0812">Transmembrane</keyword>
<feature type="transmembrane region" description="Helical" evidence="1">
    <location>
        <begin position="21"/>
        <end position="39"/>
    </location>
</feature>
<evidence type="ECO:0000313" key="2">
    <source>
        <dbReference type="EMBL" id="MBP2001668.1"/>
    </source>
</evidence>
<sequence length="230" mass="25958">MFKLIQLEVRKHKLFSYLKSIIIANLIIIATLALMYVTSETVDDLMFTSLDEAFKIIHILVKAVFMIFTAMIIVRVLIEEFKMKTIQVMFMYPLSRRQIILAKVMVIFSFALITISVSEVVLEGLLLGVNSIFPILTGEVTAPFIWRELMNIVMSSLAAAGISLIPIYFGMRKYSVSLTFISGIILSSLFNSNSNGYTLSSNLWISIIFVLIGLGVSWITIMKVQHKDIV</sequence>
<dbReference type="EMBL" id="JAGGLD010000004">
    <property type="protein sequence ID" value="MBP2001668.1"/>
    <property type="molecule type" value="Genomic_DNA"/>
</dbReference>
<name>A0ABS4JIZ1_9BACL</name>
<proteinExistence type="predicted"/>
<keyword evidence="1" id="KW-1133">Transmembrane helix</keyword>
<protein>
    <submittedName>
        <fullName evidence="2">ABC-type transport system involved in multi-copper enzyme maturation permease subunit</fullName>
    </submittedName>
</protein>
<evidence type="ECO:0000313" key="3">
    <source>
        <dbReference type="Proteomes" id="UP001519288"/>
    </source>
</evidence>
<feature type="transmembrane region" description="Helical" evidence="1">
    <location>
        <begin position="203"/>
        <end position="221"/>
    </location>
</feature>